<dbReference type="EMBL" id="FRCE01000009">
    <property type="protein sequence ID" value="SHL73114.1"/>
    <property type="molecule type" value="Genomic_DNA"/>
</dbReference>
<dbReference type="AlphaFoldDB" id="A0ABD7M8Z0"/>
<dbReference type="RefSeq" id="WP_073117030.1">
    <property type="nucleotide sequence ID" value="NZ_FRCE01000009.1"/>
</dbReference>
<name>A0ABD7M8Z0_MICLU</name>
<organism evidence="2 3">
    <name type="scientific">Micrococcus luteus</name>
    <name type="common">Micrococcus lysodeikticus</name>
    <dbReference type="NCBI Taxonomy" id="1270"/>
    <lineage>
        <taxon>Bacteria</taxon>
        <taxon>Bacillati</taxon>
        <taxon>Actinomycetota</taxon>
        <taxon>Actinomycetes</taxon>
        <taxon>Micrococcales</taxon>
        <taxon>Micrococcaceae</taxon>
        <taxon>Micrococcus</taxon>
    </lineage>
</organism>
<accession>A0ABD7M8Z0</accession>
<evidence type="ECO:0000256" key="1">
    <source>
        <dbReference type="SAM" id="MobiDB-lite"/>
    </source>
</evidence>
<protein>
    <submittedName>
        <fullName evidence="2">Uncharacterized protein</fullName>
    </submittedName>
</protein>
<evidence type="ECO:0000313" key="2">
    <source>
        <dbReference type="EMBL" id="SHL73114.1"/>
    </source>
</evidence>
<gene>
    <name evidence="2" type="ORF">SAMN04487849_10980</name>
</gene>
<feature type="region of interest" description="Disordered" evidence="1">
    <location>
        <begin position="204"/>
        <end position="248"/>
    </location>
</feature>
<evidence type="ECO:0000313" key="3">
    <source>
        <dbReference type="Proteomes" id="UP000184253"/>
    </source>
</evidence>
<dbReference type="Proteomes" id="UP000184253">
    <property type="component" value="Unassembled WGS sequence"/>
</dbReference>
<proteinExistence type="predicted"/>
<reference evidence="2 3" key="1">
    <citation type="submission" date="2016-11" db="EMBL/GenBank/DDBJ databases">
        <authorList>
            <person name="Varghese N."/>
            <person name="Submissions S."/>
        </authorList>
    </citation>
    <scope>NUCLEOTIDE SEQUENCE [LARGE SCALE GENOMIC DNA]</scope>
    <source>
        <strain evidence="2 3">VTM4R57</strain>
    </source>
</reference>
<sequence>MPTFTDPLADAREAAEALRGLAHATITIEDPRAMYEVMGNLLASTRYLAQVTDQLARNHHRSAARATTDHGDPLAARTLLGDTIDALRTASARMDQAEVSLDQASGKAGQIAWKPDDPQHRWVSIVFIQGEDADPVVEIIDRQGTDAAIEYLAAWDHGEETVSDAMENGYVYDTAPHSAADRLATSGDYALTYSPDLGYVGLSRRIDAPNPDPEAPASSTMASPVPEAELQRGRHRGAARSEASWFRPDAIDEVAENRGLLR</sequence>
<comment type="caution">
    <text evidence="2">The sequence shown here is derived from an EMBL/GenBank/DDBJ whole genome shotgun (WGS) entry which is preliminary data.</text>
</comment>